<dbReference type="AlphaFoldDB" id="A0A410RJ64"/>
<dbReference type="Proteomes" id="UP000288758">
    <property type="component" value="Chromosome"/>
</dbReference>
<evidence type="ECO:0000313" key="4">
    <source>
        <dbReference type="EMBL" id="QAT81970.1"/>
    </source>
</evidence>
<dbReference type="CDD" id="cd05251">
    <property type="entry name" value="NmrA_like_SDR_a"/>
    <property type="match status" value="1"/>
</dbReference>
<dbReference type="InterPro" id="IPR051164">
    <property type="entry name" value="NmrA-like_oxidored"/>
</dbReference>
<dbReference type="InterPro" id="IPR036291">
    <property type="entry name" value="NAD(P)-bd_dom_sf"/>
</dbReference>
<dbReference type="SUPFAM" id="SSF51735">
    <property type="entry name" value="NAD(P)-binding Rossmann-fold domains"/>
    <property type="match status" value="1"/>
</dbReference>
<dbReference type="InterPro" id="IPR008030">
    <property type="entry name" value="NmrA-like"/>
</dbReference>
<gene>
    <name evidence="4" type="primary">azoB</name>
    <name evidence="4" type="ORF">EJ065_0361</name>
</gene>
<evidence type="ECO:0000256" key="1">
    <source>
        <dbReference type="ARBA" id="ARBA00006328"/>
    </source>
</evidence>
<organism evidence="4 5">
    <name type="scientific">Corallococcus coralloides</name>
    <name type="common">Myxococcus coralloides</name>
    <dbReference type="NCBI Taxonomy" id="184914"/>
    <lineage>
        <taxon>Bacteria</taxon>
        <taxon>Pseudomonadati</taxon>
        <taxon>Myxococcota</taxon>
        <taxon>Myxococcia</taxon>
        <taxon>Myxococcales</taxon>
        <taxon>Cystobacterineae</taxon>
        <taxon>Myxococcaceae</taxon>
        <taxon>Corallococcus</taxon>
    </lineage>
</organism>
<dbReference type="EMBL" id="CP034669">
    <property type="protein sequence ID" value="QAT81970.1"/>
    <property type="molecule type" value="Genomic_DNA"/>
</dbReference>
<dbReference type="Pfam" id="PF05368">
    <property type="entry name" value="NmrA"/>
    <property type="match status" value="1"/>
</dbReference>
<comment type="similarity">
    <text evidence="1">Belongs to the NmrA-type oxidoreductase family.</text>
</comment>
<accession>A0A410RJ64</accession>
<sequence>MPVDFSITVLVTGATGQQGGAVLRKLADRGHHVVALVRDADAPAARALRRPGVTLAQGDFDDPVSLESAMHGVDAVYAMATPFGAGGVDAEVQHGKNLADAAKRANVRHFVYSSVAGASELTGIPHFDSKHAVELYLRRRDMPFTILAPTFFMENLLHPPTRDLLAEGKLALGLPATRGLQMVAVEDLAGFALHVLGDPERFIGERIEVASDEVTGQQAAALLSMVGGHRIHFEQVPLAQLQQQSEDLAAMFEWLDRVGYHADILTLRNSYPRVGWQTFETWARHQDWDFVNAPAWPATAAEPVTPQP</sequence>
<reference evidence="4 5" key="1">
    <citation type="submission" date="2018-12" db="EMBL/GenBank/DDBJ databases">
        <title>Complete Genome Sequence of the Corallopyronin A producing Myxobacterium Corallococcus coralloides B035.</title>
        <authorList>
            <person name="Bouhired S.M."/>
            <person name="Rupp O."/>
            <person name="Blom J."/>
            <person name="Schaeberle T.F."/>
            <person name="Kehraus S."/>
            <person name="Schiefer A."/>
            <person name="Pfarr K."/>
            <person name="Goesmann A."/>
            <person name="Hoerauf A."/>
            <person name="Koenig G.M."/>
        </authorList>
    </citation>
    <scope>NUCLEOTIDE SEQUENCE [LARGE SCALE GENOMIC DNA]</scope>
    <source>
        <strain evidence="4 5">B035</strain>
    </source>
</reference>
<dbReference type="PANTHER" id="PTHR42748:SF7">
    <property type="entry name" value="NMRA LIKE REDOX SENSOR 1-RELATED"/>
    <property type="match status" value="1"/>
</dbReference>
<dbReference type="PANTHER" id="PTHR42748">
    <property type="entry name" value="NITROGEN METABOLITE REPRESSION PROTEIN NMRA FAMILY MEMBER"/>
    <property type="match status" value="1"/>
</dbReference>
<dbReference type="RefSeq" id="WP_205694713.1">
    <property type="nucleotide sequence ID" value="NZ_CP034669.1"/>
</dbReference>
<evidence type="ECO:0000256" key="2">
    <source>
        <dbReference type="ARBA" id="ARBA00022857"/>
    </source>
</evidence>
<protein>
    <submittedName>
        <fullName evidence="4">NmrA-like family protein</fullName>
    </submittedName>
</protein>
<evidence type="ECO:0000259" key="3">
    <source>
        <dbReference type="Pfam" id="PF05368"/>
    </source>
</evidence>
<name>A0A410RJ64_CORCK</name>
<proteinExistence type="inferred from homology"/>
<evidence type="ECO:0000313" key="5">
    <source>
        <dbReference type="Proteomes" id="UP000288758"/>
    </source>
</evidence>
<dbReference type="Gene3D" id="3.40.50.720">
    <property type="entry name" value="NAD(P)-binding Rossmann-like Domain"/>
    <property type="match status" value="1"/>
</dbReference>
<keyword evidence="2" id="KW-0521">NADP</keyword>
<feature type="domain" description="NmrA-like" evidence="3">
    <location>
        <begin position="8"/>
        <end position="264"/>
    </location>
</feature>